<evidence type="ECO:0000259" key="5">
    <source>
        <dbReference type="SMART" id="SM00965"/>
    </source>
</evidence>
<feature type="compositionally biased region" description="Basic residues" evidence="4">
    <location>
        <begin position="207"/>
        <end position="220"/>
    </location>
</feature>
<comment type="caution">
    <text evidence="6">The sequence shown here is derived from an EMBL/GenBank/DDBJ whole genome shotgun (WGS) entry which is preliminary data.</text>
</comment>
<feature type="domain" description="Secretin/TonB short N-terminal" evidence="5">
    <location>
        <begin position="81"/>
        <end position="131"/>
    </location>
</feature>
<dbReference type="EMBL" id="WHJH01000045">
    <property type="protein sequence ID" value="NHZ92409.1"/>
    <property type="molecule type" value="Genomic_DNA"/>
</dbReference>
<keyword evidence="2" id="KW-0472">Membrane</keyword>
<evidence type="ECO:0000256" key="4">
    <source>
        <dbReference type="SAM" id="MobiDB-lite"/>
    </source>
</evidence>
<sequence>MCGAAASSSTEPLFSTSVCGVCLMRKARFIPLPFAFASLLSAAAVAAAPVPPPAAAPVLRLDVASRPLGDALNELARQANLQLGFSPALVSGKTAPAVAGNYTTQQALDRLLHGSGLAGKVERGAVLIRPAPGAPEQVMMKEVTVTAAPLSEPAQAREQGYRVRRSAASGFREQAVLDTPFSVSAFRPNCSRTSKPSRWPMWSRTTPRSRWRRTRCGSTG</sequence>
<evidence type="ECO:0000313" key="6">
    <source>
        <dbReference type="EMBL" id="NHZ92409.1"/>
    </source>
</evidence>
<dbReference type="Pfam" id="PF07660">
    <property type="entry name" value="STN"/>
    <property type="match status" value="1"/>
</dbReference>
<dbReference type="InterPro" id="IPR011662">
    <property type="entry name" value="Secretin/TonB_short_N"/>
</dbReference>
<protein>
    <recommendedName>
        <fullName evidence="5">Secretin/TonB short N-terminal domain-containing protein</fullName>
    </recommendedName>
</protein>
<evidence type="ECO:0000313" key="7">
    <source>
        <dbReference type="Proteomes" id="UP000609726"/>
    </source>
</evidence>
<keyword evidence="1" id="KW-0813">Transport</keyword>
<accession>A0ABX0NZH3</accession>
<evidence type="ECO:0000256" key="1">
    <source>
        <dbReference type="ARBA" id="ARBA00022448"/>
    </source>
</evidence>
<dbReference type="SMART" id="SM00965">
    <property type="entry name" value="STN"/>
    <property type="match status" value="1"/>
</dbReference>
<evidence type="ECO:0000256" key="2">
    <source>
        <dbReference type="ARBA" id="ARBA00023136"/>
    </source>
</evidence>
<proteinExistence type="predicted"/>
<organism evidence="6 7">
    <name type="scientific">Massilia mucilaginosa</name>
    <dbReference type="NCBI Taxonomy" id="2609282"/>
    <lineage>
        <taxon>Bacteria</taxon>
        <taxon>Pseudomonadati</taxon>
        <taxon>Pseudomonadota</taxon>
        <taxon>Betaproteobacteria</taxon>
        <taxon>Burkholderiales</taxon>
        <taxon>Oxalobacteraceae</taxon>
        <taxon>Telluria group</taxon>
        <taxon>Massilia</taxon>
    </lineage>
</organism>
<keyword evidence="7" id="KW-1185">Reference proteome</keyword>
<dbReference type="Gene3D" id="3.55.50.30">
    <property type="match status" value="1"/>
</dbReference>
<feature type="region of interest" description="Disordered" evidence="4">
    <location>
        <begin position="193"/>
        <end position="220"/>
    </location>
</feature>
<name>A0ABX0NZH3_9BURK</name>
<reference evidence="6 7" key="1">
    <citation type="submission" date="2019-10" db="EMBL/GenBank/DDBJ databases">
        <title>Taxonomy of Antarctic Massilia spp.: description of Massilia rubra sp. nov., Massilia aquatica sp. nov., Massilia mucilaginosa sp. nov., Massilia frigida sp. nov. isolated from streams, lakes and regoliths.</title>
        <authorList>
            <person name="Holochova P."/>
            <person name="Sedlacek I."/>
            <person name="Kralova S."/>
            <person name="Maslanova I."/>
            <person name="Busse H.-J."/>
            <person name="Stankova E."/>
            <person name="Vrbovska V."/>
            <person name="Kovarovic V."/>
            <person name="Bartak M."/>
            <person name="Svec P."/>
            <person name="Pantucek R."/>
        </authorList>
    </citation>
    <scope>NUCLEOTIDE SEQUENCE [LARGE SCALE GENOMIC DNA]</scope>
    <source>
        <strain evidence="6 7">CCM 8733</strain>
    </source>
</reference>
<dbReference type="Proteomes" id="UP000609726">
    <property type="component" value="Unassembled WGS sequence"/>
</dbReference>
<evidence type="ECO:0000256" key="3">
    <source>
        <dbReference type="ARBA" id="ARBA00023237"/>
    </source>
</evidence>
<gene>
    <name evidence="6" type="ORF">F2P45_25875</name>
</gene>
<keyword evidence="3" id="KW-0998">Cell outer membrane</keyword>